<evidence type="ECO:0000259" key="6">
    <source>
        <dbReference type="Pfam" id="PF00155"/>
    </source>
</evidence>
<dbReference type="InterPro" id="IPR015422">
    <property type="entry name" value="PyrdxlP-dep_Trfase_small"/>
</dbReference>
<comment type="cofactor">
    <cofactor evidence="1">
        <name>pyridoxal 5'-phosphate</name>
        <dbReference type="ChEBI" id="CHEBI:597326"/>
    </cofactor>
</comment>
<dbReference type="Gene3D" id="3.40.640.10">
    <property type="entry name" value="Type I PLP-dependent aspartate aminotransferase-like (Major domain)"/>
    <property type="match status" value="1"/>
</dbReference>
<evidence type="ECO:0000256" key="4">
    <source>
        <dbReference type="ARBA" id="ARBA00022679"/>
    </source>
</evidence>
<dbReference type="InterPro" id="IPR015421">
    <property type="entry name" value="PyrdxlP-dep_Trfase_major"/>
</dbReference>
<evidence type="ECO:0000313" key="8">
    <source>
        <dbReference type="Proteomes" id="UP001321460"/>
    </source>
</evidence>
<keyword evidence="5" id="KW-0663">Pyridoxal phosphate</keyword>
<sequence length="479" mass="51772">MDLSEGARALNAALEGTVVHALLSPLGLRAYFPHGIVAQNAEARMRAPDMNGAVGMVLRHGVPVLRDTLHALVPDLSSSEIVSYAPTAGIPALRERWARRLCARDPVLCPDEPDVAAMQSAAEQGEHSCAAVFPKMSLPIVLPGLTAALSCAMDLFVGAGQTVLVPAPRWENYDLMLAVRCAATPVAFSLFRAGRFDLGACKEALDAQASDGVIRLILNFPHNPSGYTPTEEEAQQLYEVVYAYADAGCAVLVICDDAYSGFEYEASLMRGSFFARFAQAHKNICALKIDGLTKEEYAWGLRVGFLSCAGLALGVSQYQAFEKKVMGVIRASLSCTATLTQTLALRLLAEEDEPAGLGSATARERHQFFQLMCARYREVQRVVRDLTWSTTECGAAVPLRVEFLPCNSGYFTCIRCIGFSAETLRQYLLEQCGIGTVAIDEQHLRVAFSALELPAIERVLRAVVHTAAQLSCVGEGSRS</sequence>
<gene>
    <name evidence="7" type="ORF">TPLL2_0223</name>
</gene>
<evidence type="ECO:0000256" key="5">
    <source>
        <dbReference type="ARBA" id="ARBA00022898"/>
    </source>
</evidence>
<evidence type="ECO:0000256" key="3">
    <source>
        <dbReference type="ARBA" id="ARBA00022576"/>
    </source>
</evidence>
<feature type="domain" description="Aminotransferase class I/classII large" evidence="6">
    <location>
        <begin position="138"/>
        <end position="462"/>
    </location>
</feature>
<name>A0ABY9E5F2_9SPIR</name>
<protein>
    <submittedName>
        <fullName evidence="7">Pyridoxal phosphate-dependent aspartate aminotransferase</fullName>
    </submittedName>
</protein>
<dbReference type="InterPro" id="IPR015424">
    <property type="entry name" value="PyrdxlP-dep_Trfase"/>
</dbReference>
<dbReference type="PANTHER" id="PTHR46383">
    <property type="entry name" value="ASPARTATE AMINOTRANSFERASE"/>
    <property type="match status" value="1"/>
</dbReference>
<keyword evidence="3 7" id="KW-0032">Aminotransferase</keyword>
<dbReference type="CDD" id="cd00609">
    <property type="entry name" value="AAT_like"/>
    <property type="match status" value="1"/>
</dbReference>
<keyword evidence="4" id="KW-0808">Transferase</keyword>
<dbReference type="InterPro" id="IPR050596">
    <property type="entry name" value="AspAT/PAT-like"/>
</dbReference>
<dbReference type="NCBIfam" id="NF006388">
    <property type="entry name" value="PRK08637.1"/>
    <property type="match status" value="1"/>
</dbReference>
<dbReference type="Proteomes" id="UP001321460">
    <property type="component" value="Chromosome"/>
</dbReference>
<evidence type="ECO:0000313" key="7">
    <source>
        <dbReference type="EMBL" id="WKC72111.1"/>
    </source>
</evidence>
<dbReference type="Gene3D" id="3.90.1150.10">
    <property type="entry name" value="Aspartate Aminotransferase, domain 1"/>
    <property type="match status" value="1"/>
</dbReference>
<dbReference type="SUPFAM" id="SSF53383">
    <property type="entry name" value="PLP-dependent transferases"/>
    <property type="match status" value="1"/>
</dbReference>
<reference evidence="7 8" key="1">
    <citation type="submission" date="2022-05" db="EMBL/GenBank/DDBJ databases">
        <title>Treponema leporis L2 test.</title>
        <authorList>
            <person name="Cejkova D."/>
        </authorList>
    </citation>
    <scope>NUCLEOTIDE SEQUENCE [LARGE SCALE GENOMIC DNA]</scope>
    <source>
        <strain evidence="7 8">L2</strain>
    </source>
</reference>
<accession>A0ABY9E5F2</accession>
<evidence type="ECO:0000256" key="2">
    <source>
        <dbReference type="ARBA" id="ARBA00007441"/>
    </source>
</evidence>
<dbReference type="EMBL" id="CP097901">
    <property type="protein sequence ID" value="WKC72111.1"/>
    <property type="molecule type" value="Genomic_DNA"/>
</dbReference>
<dbReference type="Pfam" id="PF00155">
    <property type="entry name" value="Aminotran_1_2"/>
    <property type="match status" value="1"/>
</dbReference>
<dbReference type="RefSeq" id="WP_013944906.1">
    <property type="nucleotide sequence ID" value="NZ_CP097901.1"/>
</dbReference>
<proteinExistence type="inferred from homology"/>
<organism evidence="7 8">
    <name type="scientific">Treponema paraluiscuniculi</name>
    <dbReference type="NCBI Taxonomy" id="53435"/>
    <lineage>
        <taxon>Bacteria</taxon>
        <taxon>Pseudomonadati</taxon>
        <taxon>Spirochaetota</taxon>
        <taxon>Spirochaetia</taxon>
        <taxon>Spirochaetales</taxon>
        <taxon>Treponemataceae</taxon>
        <taxon>Treponema</taxon>
    </lineage>
</organism>
<keyword evidence="8" id="KW-1185">Reference proteome</keyword>
<dbReference type="PANTHER" id="PTHR46383:SF1">
    <property type="entry name" value="ASPARTATE AMINOTRANSFERASE"/>
    <property type="match status" value="1"/>
</dbReference>
<dbReference type="InterPro" id="IPR004839">
    <property type="entry name" value="Aminotransferase_I/II_large"/>
</dbReference>
<dbReference type="GO" id="GO:0008483">
    <property type="term" value="F:transaminase activity"/>
    <property type="evidence" value="ECO:0007669"/>
    <property type="project" value="UniProtKB-KW"/>
</dbReference>
<evidence type="ECO:0000256" key="1">
    <source>
        <dbReference type="ARBA" id="ARBA00001933"/>
    </source>
</evidence>
<comment type="similarity">
    <text evidence="2">Belongs to the class-I pyridoxal-phosphate-dependent aminotransferase family.</text>
</comment>